<dbReference type="GO" id="GO:0018104">
    <property type="term" value="P:peptidoglycan-protein cross-linking"/>
    <property type="evidence" value="ECO:0007669"/>
    <property type="project" value="TreeGrafter"/>
</dbReference>
<dbReference type="AlphaFoldDB" id="A0A2W5STC2"/>
<keyword evidence="7 9" id="KW-0573">Peptidoglycan synthesis</keyword>
<dbReference type="PANTHER" id="PTHR30582">
    <property type="entry name" value="L,D-TRANSPEPTIDASE"/>
    <property type="match status" value="1"/>
</dbReference>
<comment type="caution">
    <text evidence="11">The sequence shown here is derived from an EMBL/GenBank/DDBJ whole genome shotgun (WGS) entry which is preliminary data.</text>
</comment>
<evidence type="ECO:0000313" key="11">
    <source>
        <dbReference type="EMBL" id="PZQ86047.1"/>
    </source>
</evidence>
<protein>
    <recommendedName>
        <fullName evidence="10">L,D-TPase catalytic domain-containing protein</fullName>
    </recommendedName>
</protein>
<evidence type="ECO:0000313" key="12">
    <source>
        <dbReference type="Proteomes" id="UP000248887"/>
    </source>
</evidence>
<dbReference type="CDD" id="cd16913">
    <property type="entry name" value="YkuD_like"/>
    <property type="match status" value="1"/>
</dbReference>
<evidence type="ECO:0000256" key="1">
    <source>
        <dbReference type="ARBA" id="ARBA00004752"/>
    </source>
</evidence>
<evidence type="ECO:0000256" key="9">
    <source>
        <dbReference type="PROSITE-ProRule" id="PRU01373"/>
    </source>
</evidence>
<dbReference type="InterPro" id="IPR038063">
    <property type="entry name" value="Transpep_catalytic_dom"/>
</dbReference>
<dbReference type="GO" id="GO:0008360">
    <property type="term" value="P:regulation of cell shape"/>
    <property type="evidence" value="ECO:0007669"/>
    <property type="project" value="UniProtKB-UniRule"/>
</dbReference>
<evidence type="ECO:0000256" key="5">
    <source>
        <dbReference type="ARBA" id="ARBA00022801"/>
    </source>
</evidence>
<feature type="active site" description="Nucleophile" evidence="9">
    <location>
        <position position="146"/>
    </location>
</feature>
<evidence type="ECO:0000256" key="3">
    <source>
        <dbReference type="ARBA" id="ARBA00022676"/>
    </source>
</evidence>
<evidence type="ECO:0000256" key="2">
    <source>
        <dbReference type="ARBA" id="ARBA00005992"/>
    </source>
</evidence>
<keyword evidence="5" id="KW-0378">Hydrolase</keyword>
<dbReference type="Proteomes" id="UP000248887">
    <property type="component" value="Unassembled WGS sequence"/>
</dbReference>
<comment type="pathway">
    <text evidence="1 9">Cell wall biogenesis; peptidoglycan biosynthesis.</text>
</comment>
<dbReference type="EMBL" id="QFQD01000001">
    <property type="protein sequence ID" value="PZQ86047.1"/>
    <property type="molecule type" value="Genomic_DNA"/>
</dbReference>
<evidence type="ECO:0000256" key="7">
    <source>
        <dbReference type="ARBA" id="ARBA00022984"/>
    </source>
</evidence>
<accession>A0A2W5STC2</accession>
<proteinExistence type="inferred from homology"/>
<keyword evidence="6 9" id="KW-0133">Cell shape</keyword>
<feature type="active site" description="Proton donor/acceptor" evidence="9">
    <location>
        <position position="130"/>
    </location>
</feature>
<dbReference type="GO" id="GO:0016757">
    <property type="term" value="F:glycosyltransferase activity"/>
    <property type="evidence" value="ECO:0007669"/>
    <property type="project" value="UniProtKB-KW"/>
</dbReference>
<feature type="domain" description="L,D-TPase catalytic" evidence="10">
    <location>
        <begin position="37"/>
        <end position="170"/>
    </location>
</feature>
<sequence length="170" mass="18921">MTPRDKQLLANAPYQKVQPPEMYLRSIVDYTGTQKPGTIVVDTDKKYLYLVQDNGKAIRYGVTVGEEGLAFKGEAKVGRKAEWPTWTPTPEIKQRLAGIPNFVGPGPHNPMGARALYLYQGNKDTLFRIHGTNQPEYIGQAISSGCIRMLNEDVIDLYTRVPQGAEVVVL</sequence>
<dbReference type="Pfam" id="PF03734">
    <property type="entry name" value="YkuD"/>
    <property type="match status" value="1"/>
</dbReference>
<dbReference type="PROSITE" id="PS52029">
    <property type="entry name" value="LD_TPASE"/>
    <property type="match status" value="1"/>
</dbReference>
<dbReference type="GO" id="GO:0071972">
    <property type="term" value="F:peptidoglycan L,D-transpeptidase activity"/>
    <property type="evidence" value="ECO:0007669"/>
    <property type="project" value="TreeGrafter"/>
</dbReference>
<gene>
    <name evidence="11" type="ORF">DI549_00575</name>
</gene>
<dbReference type="InterPro" id="IPR005490">
    <property type="entry name" value="LD_TPept_cat_dom"/>
</dbReference>
<dbReference type="InterPro" id="IPR050979">
    <property type="entry name" value="LD-transpeptidase"/>
</dbReference>
<keyword evidence="3" id="KW-0328">Glycosyltransferase</keyword>
<evidence type="ECO:0000256" key="4">
    <source>
        <dbReference type="ARBA" id="ARBA00022679"/>
    </source>
</evidence>
<evidence type="ECO:0000256" key="6">
    <source>
        <dbReference type="ARBA" id="ARBA00022960"/>
    </source>
</evidence>
<organism evidence="11 12">
    <name type="scientific">Ancylobacter novellus</name>
    <name type="common">Thiobacillus novellus</name>
    <dbReference type="NCBI Taxonomy" id="921"/>
    <lineage>
        <taxon>Bacteria</taxon>
        <taxon>Pseudomonadati</taxon>
        <taxon>Pseudomonadota</taxon>
        <taxon>Alphaproteobacteria</taxon>
        <taxon>Hyphomicrobiales</taxon>
        <taxon>Xanthobacteraceae</taxon>
        <taxon>Ancylobacter</taxon>
    </lineage>
</organism>
<reference evidence="11 12" key="1">
    <citation type="submission" date="2017-08" db="EMBL/GenBank/DDBJ databases">
        <title>Infants hospitalized years apart are colonized by the same room-sourced microbial strains.</title>
        <authorList>
            <person name="Brooks B."/>
            <person name="Olm M.R."/>
            <person name="Firek B.A."/>
            <person name="Baker R."/>
            <person name="Thomas B.C."/>
            <person name="Morowitz M.J."/>
            <person name="Banfield J.F."/>
        </authorList>
    </citation>
    <scope>NUCLEOTIDE SEQUENCE [LARGE SCALE GENOMIC DNA]</scope>
    <source>
        <strain evidence="11">S2_005_001_R2_27</strain>
    </source>
</reference>
<dbReference type="UniPathway" id="UPA00219"/>
<dbReference type="PANTHER" id="PTHR30582:SF24">
    <property type="entry name" value="L,D-TRANSPEPTIDASE ERFK_SRFK-RELATED"/>
    <property type="match status" value="1"/>
</dbReference>
<keyword evidence="4" id="KW-0808">Transferase</keyword>
<dbReference type="FunFam" id="2.40.440.10:FF:000002">
    <property type="entry name" value="L,D-transpeptidase ErfK/SrfK"/>
    <property type="match status" value="1"/>
</dbReference>
<evidence type="ECO:0000256" key="8">
    <source>
        <dbReference type="ARBA" id="ARBA00023316"/>
    </source>
</evidence>
<name>A0A2W5STC2_ANCNO</name>
<comment type="similarity">
    <text evidence="2">Belongs to the YkuD family.</text>
</comment>
<dbReference type="SUPFAM" id="SSF141523">
    <property type="entry name" value="L,D-transpeptidase catalytic domain-like"/>
    <property type="match status" value="1"/>
</dbReference>
<dbReference type="GO" id="GO:0005576">
    <property type="term" value="C:extracellular region"/>
    <property type="evidence" value="ECO:0007669"/>
    <property type="project" value="TreeGrafter"/>
</dbReference>
<dbReference type="GO" id="GO:0071555">
    <property type="term" value="P:cell wall organization"/>
    <property type="evidence" value="ECO:0007669"/>
    <property type="project" value="UniProtKB-UniRule"/>
</dbReference>
<keyword evidence="8 9" id="KW-0961">Cell wall biogenesis/degradation</keyword>
<dbReference type="Gene3D" id="2.40.440.10">
    <property type="entry name" value="L,D-transpeptidase catalytic domain-like"/>
    <property type="match status" value="1"/>
</dbReference>
<evidence type="ECO:0000259" key="10">
    <source>
        <dbReference type="PROSITE" id="PS52029"/>
    </source>
</evidence>